<feature type="compositionally biased region" description="Polar residues" evidence="1">
    <location>
        <begin position="84"/>
        <end position="95"/>
    </location>
</feature>
<evidence type="ECO:0000313" key="5">
    <source>
        <dbReference type="Proteomes" id="UP000663866"/>
    </source>
</evidence>
<keyword evidence="2" id="KW-0812">Transmembrane</keyword>
<comment type="caution">
    <text evidence="3">The sequence shown here is derived from an EMBL/GenBank/DDBJ whole genome shotgun (WGS) entry which is preliminary data.</text>
</comment>
<feature type="region of interest" description="Disordered" evidence="1">
    <location>
        <begin position="66"/>
        <end position="95"/>
    </location>
</feature>
<protein>
    <submittedName>
        <fullName evidence="3">Uncharacterized protein</fullName>
    </submittedName>
</protein>
<reference evidence="3" key="1">
    <citation type="submission" date="2021-02" db="EMBL/GenBank/DDBJ databases">
        <authorList>
            <person name="Nowell W R."/>
        </authorList>
    </citation>
    <scope>NUCLEOTIDE SEQUENCE</scope>
</reference>
<proteinExistence type="predicted"/>
<evidence type="ECO:0000256" key="2">
    <source>
        <dbReference type="SAM" id="Phobius"/>
    </source>
</evidence>
<dbReference type="Gene3D" id="2.60.120.260">
    <property type="entry name" value="Galactose-binding domain-like"/>
    <property type="match status" value="1"/>
</dbReference>
<feature type="transmembrane region" description="Helical" evidence="2">
    <location>
        <begin position="211"/>
        <end position="237"/>
    </location>
</feature>
<dbReference type="EMBL" id="CAJOBF010006062">
    <property type="protein sequence ID" value="CAF4195449.1"/>
    <property type="molecule type" value="Genomic_DNA"/>
</dbReference>
<dbReference type="EMBL" id="CAJOBG010002110">
    <property type="protein sequence ID" value="CAF3984171.1"/>
    <property type="molecule type" value="Genomic_DNA"/>
</dbReference>
<dbReference type="Proteomes" id="UP000663842">
    <property type="component" value="Unassembled WGS sequence"/>
</dbReference>
<evidence type="ECO:0000313" key="3">
    <source>
        <dbReference type="EMBL" id="CAF3984171.1"/>
    </source>
</evidence>
<keyword evidence="2" id="KW-0472">Membrane</keyword>
<keyword evidence="5" id="KW-1185">Reference proteome</keyword>
<organism evidence="3 5">
    <name type="scientific">Rotaria magnacalcarata</name>
    <dbReference type="NCBI Taxonomy" id="392030"/>
    <lineage>
        <taxon>Eukaryota</taxon>
        <taxon>Metazoa</taxon>
        <taxon>Spiralia</taxon>
        <taxon>Gnathifera</taxon>
        <taxon>Rotifera</taxon>
        <taxon>Eurotatoria</taxon>
        <taxon>Bdelloidea</taxon>
        <taxon>Philodinida</taxon>
        <taxon>Philodinidae</taxon>
        <taxon>Rotaria</taxon>
    </lineage>
</organism>
<evidence type="ECO:0000313" key="4">
    <source>
        <dbReference type="EMBL" id="CAF4195449.1"/>
    </source>
</evidence>
<gene>
    <name evidence="3" type="ORF">OVN521_LOCUS14107</name>
    <name evidence="4" type="ORF">UXM345_LOCUS27690</name>
</gene>
<evidence type="ECO:0000256" key="1">
    <source>
        <dbReference type="SAM" id="MobiDB-lite"/>
    </source>
</evidence>
<accession>A0A819MNP5</accession>
<dbReference type="AlphaFoldDB" id="A0A819MNP5"/>
<dbReference type="Proteomes" id="UP000663866">
    <property type="component" value="Unassembled WGS sequence"/>
</dbReference>
<sequence length="497" mass="54719">MSREHHYHAVVTAIKQQQYRSHKSQRKVSNTAHVTQVKAFASESTKKSRNNVVKVKHINTFLENGGILSNESSNKNKESSLESTANTRTTLSQDSSFRIQNNSNIDSNLQQPMIHPLMDKSQDIKNIQRLLSIPTVSKTMPLNDYNLIDTVAHSSQPVNNADLATVSTTKNTTSNSKSFSFETDNFQQLHSALEVPMKTTRYQQLCPNRSFVFCLILPTILILLFTVTIVVPVLLLLPKTTVTIQTILRVNNARNVQQQQQQAPNPRPVVLRVHHLAPRAVPALVVQQVQLVPVQRVQLVPVQRRHQAPLHNLLPVTSSATTTAATVTITSNACTANWTGISMIANCINCSTFLLYYNYVTNYTAIGSSSRIVFSFLRSTGFFALDDVSVRSATAPSVEILVNGGFESGNLTGWSYCNQNSATNTGGVKANSSNFTYSGVKFFSNSGSYYYVGGGLTVADYLSHTFPTITGQIYTVGFWIVNSNNATLSSADLFLGV</sequence>
<keyword evidence="2" id="KW-1133">Transmembrane helix</keyword>
<name>A0A819MNP5_9BILA</name>